<organism evidence="1 2">
    <name type="scientific">Anisodus tanguticus</name>
    <dbReference type="NCBI Taxonomy" id="243964"/>
    <lineage>
        <taxon>Eukaryota</taxon>
        <taxon>Viridiplantae</taxon>
        <taxon>Streptophyta</taxon>
        <taxon>Embryophyta</taxon>
        <taxon>Tracheophyta</taxon>
        <taxon>Spermatophyta</taxon>
        <taxon>Magnoliopsida</taxon>
        <taxon>eudicotyledons</taxon>
        <taxon>Gunneridae</taxon>
        <taxon>Pentapetalae</taxon>
        <taxon>asterids</taxon>
        <taxon>lamiids</taxon>
        <taxon>Solanales</taxon>
        <taxon>Solanaceae</taxon>
        <taxon>Solanoideae</taxon>
        <taxon>Hyoscyameae</taxon>
        <taxon>Anisodus</taxon>
    </lineage>
</organism>
<dbReference type="AlphaFoldDB" id="A0AAE1SMQ7"/>
<dbReference type="Proteomes" id="UP001291623">
    <property type="component" value="Unassembled WGS sequence"/>
</dbReference>
<evidence type="ECO:0000313" key="1">
    <source>
        <dbReference type="EMBL" id="KAK4372780.1"/>
    </source>
</evidence>
<sequence length="86" mass="9792">MEAVNPDVVEAVNIPDNDDVVKPLQTQSVILDRKNPFETPIDVPVRSDSVKQFKKWVKDWKTNKKDCGAFTAVFAEYLIMDKSIPK</sequence>
<accession>A0AAE1SMQ7</accession>
<dbReference type="EMBL" id="JAVYJV010000004">
    <property type="protein sequence ID" value="KAK4372780.1"/>
    <property type="molecule type" value="Genomic_DNA"/>
</dbReference>
<comment type="caution">
    <text evidence="1">The sequence shown here is derived from an EMBL/GenBank/DDBJ whole genome shotgun (WGS) entry which is preliminary data.</text>
</comment>
<reference evidence="1" key="1">
    <citation type="submission" date="2023-12" db="EMBL/GenBank/DDBJ databases">
        <title>Genome assembly of Anisodus tanguticus.</title>
        <authorList>
            <person name="Wang Y.-J."/>
        </authorList>
    </citation>
    <scope>NUCLEOTIDE SEQUENCE</scope>
    <source>
        <strain evidence="1">KB-2021</strain>
        <tissue evidence="1">Leaf</tissue>
    </source>
</reference>
<gene>
    <name evidence="1" type="ORF">RND71_008164</name>
</gene>
<keyword evidence="2" id="KW-1185">Reference proteome</keyword>
<proteinExistence type="predicted"/>
<protein>
    <submittedName>
        <fullName evidence="1">Uncharacterized protein</fullName>
    </submittedName>
</protein>
<evidence type="ECO:0000313" key="2">
    <source>
        <dbReference type="Proteomes" id="UP001291623"/>
    </source>
</evidence>
<name>A0AAE1SMQ7_9SOLA</name>